<name>A0A2T1D6J0_9CYAN</name>
<proteinExistence type="predicted"/>
<comment type="caution">
    <text evidence="1">The sequence shown here is derived from an EMBL/GenBank/DDBJ whole genome shotgun (WGS) entry which is preliminary data.</text>
</comment>
<reference evidence="1 2" key="1">
    <citation type="submission" date="2018-02" db="EMBL/GenBank/DDBJ databases">
        <authorList>
            <person name="Cohen D.B."/>
            <person name="Kent A.D."/>
        </authorList>
    </citation>
    <scope>NUCLEOTIDE SEQUENCE [LARGE SCALE GENOMIC DNA]</scope>
    <source>
        <strain evidence="1 2">ULC007</strain>
    </source>
</reference>
<dbReference type="EMBL" id="PVWG01000048">
    <property type="protein sequence ID" value="PSB16041.1"/>
    <property type="molecule type" value="Genomic_DNA"/>
</dbReference>
<evidence type="ECO:0000313" key="2">
    <source>
        <dbReference type="Proteomes" id="UP000238634"/>
    </source>
</evidence>
<keyword evidence="2" id="KW-1185">Reference proteome</keyword>
<sequence length="95" mass="11089">MSNNPEQSNNLTDRVESLEVDMLDVKVSLNRLVDITFENQQQLRSTMQAVDRLADVQLQYMQHTDSAITSINAAIERMDRLFDYLLRRDGERTQE</sequence>
<dbReference type="RefSeq" id="WP_073071466.1">
    <property type="nucleotide sequence ID" value="NZ_MPPI01000011.1"/>
</dbReference>
<dbReference type="AlphaFoldDB" id="A0A2T1D6J0"/>
<dbReference type="OrthoDB" id="517496at2"/>
<protein>
    <submittedName>
        <fullName evidence="1">Uncharacterized protein</fullName>
    </submittedName>
</protein>
<evidence type="ECO:0000313" key="1">
    <source>
        <dbReference type="EMBL" id="PSB16041.1"/>
    </source>
</evidence>
<dbReference type="STRING" id="1920490.GCA_001895925_04578"/>
<reference evidence="1 2" key="2">
    <citation type="submission" date="2018-03" db="EMBL/GenBank/DDBJ databases">
        <title>The ancient ancestry and fast evolution of plastids.</title>
        <authorList>
            <person name="Moore K.R."/>
            <person name="Magnabosco C."/>
            <person name="Momper L."/>
            <person name="Gold D.A."/>
            <person name="Bosak T."/>
            <person name="Fournier G.P."/>
        </authorList>
    </citation>
    <scope>NUCLEOTIDE SEQUENCE [LARGE SCALE GENOMIC DNA]</scope>
    <source>
        <strain evidence="1 2">ULC007</strain>
    </source>
</reference>
<organism evidence="1 2">
    <name type="scientific">Phormidesmis priestleyi ULC007</name>
    <dbReference type="NCBI Taxonomy" id="1920490"/>
    <lineage>
        <taxon>Bacteria</taxon>
        <taxon>Bacillati</taxon>
        <taxon>Cyanobacteriota</taxon>
        <taxon>Cyanophyceae</taxon>
        <taxon>Leptolyngbyales</taxon>
        <taxon>Leptolyngbyaceae</taxon>
        <taxon>Phormidesmis</taxon>
    </lineage>
</organism>
<gene>
    <name evidence="1" type="ORF">C7B65_22715</name>
</gene>
<dbReference type="Proteomes" id="UP000238634">
    <property type="component" value="Unassembled WGS sequence"/>
</dbReference>
<accession>A0A2T1D6J0</accession>